<dbReference type="EMBL" id="CADCXV010000841">
    <property type="protein sequence ID" value="CAB0037048.1"/>
    <property type="molecule type" value="Genomic_DNA"/>
</dbReference>
<feature type="compositionally biased region" description="Basic and acidic residues" evidence="1">
    <location>
        <begin position="25"/>
        <end position="36"/>
    </location>
</feature>
<sequence length="298" mass="33758">MSPLRTTTRQRRTHATASQQQQQQQHDDDEQRHAEDGLDNICAPSSTSSYRGHTKTVTARTTTIVCIACCSRKRCCGAGAPVAAAAAERERKNFTHATTDSRGIEESTCASNKPRHYAHSTSVSLLEYRRSSKRADLANVYVTIRAQISLCTDERDRRYKQKTNDNNNNDDDNNNNNNSSNKQGISFIIDKILWNIYNVVSSTMHDVTHESVLEKGLRQLIGRVGEQGARILILIPRVVAGLVKLLVDRPDHLKGPTLRARAVHAALQQRYLRQQQHVRHHQERVQLVLRRRTNNVNK</sequence>
<feature type="compositionally biased region" description="Low complexity" evidence="1">
    <location>
        <begin position="15"/>
        <end position="24"/>
    </location>
</feature>
<protein>
    <submittedName>
        <fullName evidence="2">Uncharacterized protein</fullName>
    </submittedName>
</protein>
<dbReference type="AlphaFoldDB" id="A0A6H5IGU5"/>
<evidence type="ECO:0000256" key="1">
    <source>
        <dbReference type="SAM" id="MobiDB-lite"/>
    </source>
</evidence>
<name>A0A6H5IGU5_9HYME</name>
<evidence type="ECO:0000313" key="3">
    <source>
        <dbReference type="Proteomes" id="UP000479190"/>
    </source>
</evidence>
<organism evidence="2 3">
    <name type="scientific">Trichogramma brassicae</name>
    <dbReference type="NCBI Taxonomy" id="86971"/>
    <lineage>
        <taxon>Eukaryota</taxon>
        <taxon>Metazoa</taxon>
        <taxon>Ecdysozoa</taxon>
        <taxon>Arthropoda</taxon>
        <taxon>Hexapoda</taxon>
        <taxon>Insecta</taxon>
        <taxon>Pterygota</taxon>
        <taxon>Neoptera</taxon>
        <taxon>Endopterygota</taxon>
        <taxon>Hymenoptera</taxon>
        <taxon>Apocrita</taxon>
        <taxon>Proctotrupomorpha</taxon>
        <taxon>Chalcidoidea</taxon>
        <taxon>Trichogrammatidae</taxon>
        <taxon>Trichogramma</taxon>
    </lineage>
</organism>
<feature type="region of interest" description="Disordered" evidence="1">
    <location>
        <begin position="157"/>
        <end position="180"/>
    </location>
</feature>
<feature type="region of interest" description="Disordered" evidence="1">
    <location>
        <begin position="1"/>
        <end position="54"/>
    </location>
</feature>
<keyword evidence="3" id="KW-1185">Reference proteome</keyword>
<proteinExistence type="predicted"/>
<accession>A0A6H5IGU5</accession>
<gene>
    <name evidence="2" type="ORF">TBRA_LOCUS8885</name>
</gene>
<reference evidence="2 3" key="1">
    <citation type="submission" date="2020-02" db="EMBL/GenBank/DDBJ databases">
        <authorList>
            <person name="Ferguson B K."/>
        </authorList>
    </citation>
    <scope>NUCLEOTIDE SEQUENCE [LARGE SCALE GENOMIC DNA]</scope>
</reference>
<evidence type="ECO:0000313" key="2">
    <source>
        <dbReference type="EMBL" id="CAB0037048.1"/>
    </source>
</evidence>
<dbReference type="Proteomes" id="UP000479190">
    <property type="component" value="Unassembled WGS sequence"/>
</dbReference>